<gene>
    <name evidence="1" type="ORF">EI555_011971</name>
</gene>
<name>A0A4U1EL56_MONMO</name>
<reference evidence="2" key="1">
    <citation type="journal article" date="2019" name="IScience">
        <title>Narwhal Genome Reveals Long-Term Low Genetic Diversity despite Current Large Abundance Size.</title>
        <authorList>
            <person name="Westbury M.V."/>
            <person name="Petersen B."/>
            <person name="Garde E."/>
            <person name="Heide-Jorgensen M.P."/>
            <person name="Lorenzen E.D."/>
        </authorList>
    </citation>
    <scope>NUCLEOTIDE SEQUENCE [LARGE SCALE GENOMIC DNA]</scope>
</reference>
<dbReference type="EMBL" id="RWIC01001199">
    <property type="protein sequence ID" value="TKC37095.1"/>
    <property type="molecule type" value="Genomic_DNA"/>
</dbReference>
<dbReference type="Proteomes" id="UP000308365">
    <property type="component" value="Unassembled WGS sequence"/>
</dbReference>
<proteinExistence type="predicted"/>
<accession>A0A4U1EL56</accession>
<feature type="non-terminal residue" evidence="1">
    <location>
        <position position="1"/>
    </location>
</feature>
<organism evidence="1 2">
    <name type="scientific">Monodon monoceros</name>
    <name type="common">Narwhal</name>
    <name type="synonym">Ceratodon monodon</name>
    <dbReference type="NCBI Taxonomy" id="40151"/>
    <lineage>
        <taxon>Eukaryota</taxon>
        <taxon>Metazoa</taxon>
        <taxon>Chordata</taxon>
        <taxon>Craniata</taxon>
        <taxon>Vertebrata</taxon>
        <taxon>Euteleostomi</taxon>
        <taxon>Mammalia</taxon>
        <taxon>Eutheria</taxon>
        <taxon>Laurasiatheria</taxon>
        <taxon>Artiodactyla</taxon>
        <taxon>Whippomorpha</taxon>
        <taxon>Cetacea</taxon>
        <taxon>Odontoceti</taxon>
        <taxon>Monodontidae</taxon>
        <taxon>Monodon</taxon>
    </lineage>
</organism>
<sequence length="175" mass="20028">EKEGKRKTKGAPLPIVPTLQKFLKTYEKHCAQTQTSVCPAIKRDLKTSINHERILRKALLLESKGRNPCPFTTLKLIDCRMDSWSLGRLGRALQFSRCIFLSSITANLEMKKLRVFSQAWRTIKGFKALVWSRTTERVEAGLRHTPECHLSMQRCRGKTSQQLPHQTPGIPLRCS</sequence>
<evidence type="ECO:0000313" key="2">
    <source>
        <dbReference type="Proteomes" id="UP000308365"/>
    </source>
</evidence>
<dbReference type="AlphaFoldDB" id="A0A4U1EL56"/>
<comment type="caution">
    <text evidence="1">The sequence shown here is derived from an EMBL/GenBank/DDBJ whole genome shotgun (WGS) entry which is preliminary data.</text>
</comment>
<protein>
    <submittedName>
        <fullName evidence="1">Uncharacterized protein</fullName>
    </submittedName>
</protein>
<evidence type="ECO:0000313" key="1">
    <source>
        <dbReference type="EMBL" id="TKC37095.1"/>
    </source>
</evidence>
<feature type="non-terminal residue" evidence="1">
    <location>
        <position position="175"/>
    </location>
</feature>